<keyword evidence="2" id="KW-0479">Metal-binding</keyword>
<dbReference type="OrthoDB" id="9764016at2"/>
<dbReference type="InterPro" id="IPR003347">
    <property type="entry name" value="JmjC_dom"/>
</dbReference>
<dbReference type="RefSeq" id="WP_097280878.1">
    <property type="nucleotide sequence ID" value="NZ_OCNJ01000010.1"/>
</dbReference>
<dbReference type="EMBL" id="OCNJ01000010">
    <property type="protein sequence ID" value="SOD99851.1"/>
    <property type="molecule type" value="Genomic_DNA"/>
</dbReference>
<dbReference type="PANTHER" id="PTHR13096">
    <property type="entry name" value="MINA53 MYC INDUCED NUCLEAR ANTIGEN"/>
    <property type="match status" value="1"/>
</dbReference>
<accession>A0A286GWH8</accession>
<feature type="region of interest" description="Disordered" evidence="4">
    <location>
        <begin position="312"/>
        <end position="336"/>
    </location>
</feature>
<keyword evidence="7" id="KW-1185">Reference proteome</keyword>
<evidence type="ECO:0000313" key="7">
    <source>
        <dbReference type="Proteomes" id="UP000219621"/>
    </source>
</evidence>
<protein>
    <submittedName>
        <fullName evidence="6">Cupin superfamily protein</fullName>
    </submittedName>
</protein>
<organism evidence="6 7">
    <name type="scientific">Caenispirillum bisanense</name>
    <dbReference type="NCBI Taxonomy" id="414052"/>
    <lineage>
        <taxon>Bacteria</taxon>
        <taxon>Pseudomonadati</taxon>
        <taxon>Pseudomonadota</taxon>
        <taxon>Alphaproteobacteria</taxon>
        <taxon>Rhodospirillales</taxon>
        <taxon>Novispirillaceae</taxon>
        <taxon>Caenispirillum</taxon>
    </lineage>
</organism>
<gene>
    <name evidence="6" type="ORF">SAMN05421508_11038</name>
</gene>
<evidence type="ECO:0000256" key="3">
    <source>
        <dbReference type="ARBA" id="ARBA00023004"/>
    </source>
</evidence>
<feature type="domain" description="JmjC" evidence="5">
    <location>
        <begin position="91"/>
        <end position="250"/>
    </location>
</feature>
<dbReference type="GO" id="GO:0046872">
    <property type="term" value="F:metal ion binding"/>
    <property type="evidence" value="ECO:0007669"/>
    <property type="project" value="UniProtKB-KW"/>
</dbReference>
<evidence type="ECO:0000256" key="2">
    <source>
        <dbReference type="ARBA" id="ARBA00022723"/>
    </source>
</evidence>
<dbReference type="InterPro" id="IPR039994">
    <property type="entry name" value="NO66-like"/>
</dbReference>
<dbReference type="SUPFAM" id="SSF51197">
    <property type="entry name" value="Clavaminate synthase-like"/>
    <property type="match status" value="1"/>
</dbReference>
<dbReference type="PANTHER" id="PTHR13096:SF8">
    <property type="entry name" value="RIBOSOMAL OXYGENASE 1"/>
    <property type="match status" value="1"/>
</dbReference>
<keyword evidence="3" id="KW-0408">Iron</keyword>
<dbReference type="SMART" id="SM00558">
    <property type="entry name" value="JmjC"/>
    <property type="match status" value="1"/>
</dbReference>
<evidence type="ECO:0000256" key="1">
    <source>
        <dbReference type="ARBA" id="ARBA00001954"/>
    </source>
</evidence>
<evidence type="ECO:0000259" key="5">
    <source>
        <dbReference type="PROSITE" id="PS51184"/>
    </source>
</evidence>
<proteinExistence type="predicted"/>
<evidence type="ECO:0000313" key="6">
    <source>
        <dbReference type="EMBL" id="SOD99851.1"/>
    </source>
</evidence>
<dbReference type="Pfam" id="PF08007">
    <property type="entry name" value="JmjC_2"/>
    <property type="match status" value="1"/>
</dbReference>
<dbReference type="PROSITE" id="PS51184">
    <property type="entry name" value="JMJC"/>
    <property type="match status" value="1"/>
</dbReference>
<reference evidence="6 7" key="1">
    <citation type="submission" date="2017-09" db="EMBL/GenBank/DDBJ databases">
        <authorList>
            <person name="Ehlers B."/>
            <person name="Leendertz F.H."/>
        </authorList>
    </citation>
    <scope>NUCLEOTIDE SEQUENCE [LARGE SCALE GENOMIC DNA]</scope>
    <source>
        <strain evidence="6 7">USBA 140</strain>
    </source>
</reference>
<dbReference type="Proteomes" id="UP000219621">
    <property type="component" value="Unassembled WGS sequence"/>
</dbReference>
<sequence>MTIATFADLIAPVTPEEFFRDYYGRKPLHIPGAADKFADVMTWDHLNRLLDMTALWSQETIVLKHDTQTIPPQAYSTQVTDRRDQQALQPDPAKVMDLIRRGASFGLNRIDTFDAGMRAVGAALEEALAGRAQANLYCSRKETQAFDVHFDTHDVFALHCEGEKEWHLYETVEDNPIHHPLFRRHPVEQRRARAGRVVQTVVLKPGDLLYVPRGFYHDALCVTDNCVHIAYGVTTVIGIDVLTLLTNRAPAESLFRRTLPNPASADYDEALKARLTELGDQLKAMATDQQTLDFIRQYQRAIFRTTRGGFALPIEGAPPKPQPAQAPTRKAAPPPQARAAILNAVKAR</sequence>
<dbReference type="AlphaFoldDB" id="A0A286GWH8"/>
<name>A0A286GWH8_9PROT</name>
<dbReference type="Gene3D" id="2.60.120.650">
    <property type="entry name" value="Cupin"/>
    <property type="match status" value="1"/>
</dbReference>
<comment type="cofactor">
    <cofactor evidence="1">
        <name>Fe(2+)</name>
        <dbReference type="ChEBI" id="CHEBI:29033"/>
    </cofactor>
</comment>
<evidence type="ECO:0000256" key="4">
    <source>
        <dbReference type="SAM" id="MobiDB-lite"/>
    </source>
</evidence>